<gene>
    <name evidence="1" type="ORF">Q9L58_008996</name>
</gene>
<comment type="caution">
    <text evidence="1">The sequence shown here is derived from an EMBL/GenBank/DDBJ whole genome shotgun (WGS) entry which is preliminary data.</text>
</comment>
<keyword evidence="2" id="KW-1185">Reference proteome</keyword>
<sequence>MVSVSFTLKGAELIPEYGYHMHENLPVIFIRSAGPGGYSRQPKKRSFSISLSSIELPPASLYYRFRTLVDLFEFQRALLGESVEAEIQSVRTITYKRGGENTNHMCRIQLWRENPINLKSATSTKTTSISGTYRTRPHASMQRPRSTRLVMFLGQVLITMFVTDDITIEEFPGSLVLKIKPSSYSTFSRSNVKACVLGNRELSGGIRLDKVGLLIEDEEKFDDFKWFKVDFQTFAELTLFKTEFHNALHNRRGERKEIEELGKKAATGLRAN</sequence>
<reference evidence="1 2" key="1">
    <citation type="submission" date="2024-02" db="EMBL/GenBank/DDBJ databases">
        <title>Discinaceae phylogenomics.</title>
        <authorList>
            <person name="Dirks A.C."/>
            <person name="James T.Y."/>
        </authorList>
    </citation>
    <scope>NUCLEOTIDE SEQUENCE [LARGE SCALE GENOMIC DNA]</scope>
    <source>
        <strain evidence="1 2">ACD0624</strain>
    </source>
</reference>
<accession>A0ABR3G840</accession>
<evidence type="ECO:0000313" key="2">
    <source>
        <dbReference type="Proteomes" id="UP001447188"/>
    </source>
</evidence>
<organism evidence="1 2">
    <name type="scientific">Discina gigas</name>
    <dbReference type="NCBI Taxonomy" id="1032678"/>
    <lineage>
        <taxon>Eukaryota</taxon>
        <taxon>Fungi</taxon>
        <taxon>Dikarya</taxon>
        <taxon>Ascomycota</taxon>
        <taxon>Pezizomycotina</taxon>
        <taxon>Pezizomycetes</taxon>
        <taxon>Pezizales</taxon>
        <taxon>Discinaceae</taxon>
        <taxon>Discina</taxon>
    </lineage>
</organism>
<dbReference type="Proteomes" id="UP001447188">
    <property type="component" value="Unassembled WGS sequence"/>
</dbReference>
<name>A0ABR3G840_9PEZI</name>
<protein>
    <submittedName>
        <fullName evidence="1">Uncharacterized protein</fullName>
    </submittedName>
</protein>
<proteinExistence type="predicted"/>
<evidence type="ECO:0000313" key="1">
    <source>
        <dbReference type="EMBL" id="KAL0632128.1"/>
    </source>
</evidence>
<dbReference type="EMBL" id="JBBBZM010000185">
    <property type="protein sequence ID" value="KAL0632128.1"/>
    <property type="molecule type" value="Genomic_DNA"/>
</dbReference>